<reference evidence="1 2" key="1">
    <citation type="submission" date="2024-11" db="EMBL/GenBank/DDBJ databases">
        <authorList>
            <person name="Heng Y.C."/>
            <person name="Lim A.C.H."/>
            <person name="Lee J.K.Y."/>
            <person name="Kittelmann S."/>
        </authorList>
    </citation>
    <scope>NUCLEOTIDE SEQUENCE [LARGE SCALE GENOMIC DNA]</scope>
    <source>
        <strain evidence="1 2">WILCCON 0114</strain>
    </source>
</reference>
<gene>
    <name evidence="1" type="ORF">ACJDT4_21060</name>
</gene>
<protein>
    <submittedName>
        <fullName evidence="1">Uncharacterized protein</fullName>
    </submittedName>
</protein>
<organism evidence="1 2">
    <name type="scientific">Clostridium neuense</name>
    <dbReference type="NCBI Taxonomy" id="1728934"/>
    <lineage>
        <taxon>Bacteria</taxon>
        <taxon>Bacillati</taxon>
        <taxon>Bacillota</taxon>
        <taxon>Clostridia</taxon>
        <taxon>Eubacteriales</taxon>
        <taxon>Clostridiaceae</taxon>
        <taxon>Clostridium</taxon>
    </lineage>
</organism>
<comment type="caution">
    <text evidence="1">The sequence shown here is derived from an EMBL/GenBank/DDBJ whole genome shotgun (WGS) entry which is preliminary data.</text>
</comment>
<name>A0ABW8TKX0_9CLOT</name>
<sequence>MLSKMFGKNKIDIIPIKKLEKDKNCWGGDGIVFYLKNGKGMLRQKYGSNDTEGLSCLVYDNIPLSKFHGDEYFCPTCEKLISAGYGLDKTNDQTISKLRETLNQPFVSLEQALKNLEPLLGLLPSGYYALADLELFPTDGDGKFFWAIENKPTLNKASCQIYDDGNWSEDRPKYILPTQPPRLFNNDTAEFYRKNENYRAIAYYLDGYLCALLDGHHKAVAAALEKRPVKTLVILPATGVFLPSHSNKSIEGGLVISGETIYENELLSSLKKVRDSFPDNRMSKSEMENYLSLKDESFGTYNWSEDILRTSDYFPSAFTEACIEWAGDLSDSRLNKIITYEEACDDRTLYYIAKALFELKNPRFKQLAFFIGKNQSYVSIWNEVYSLIAEIKDEEVENFFVEFLVNDEKLRPDITKIVDDYFKVQ</sequence>
<accession>A0ABW8TKX0</accession>
<dbReference type="Proteomes" id="UP001623592">
    <property type="component" value="Unassembled WGS sequence"/>
</dbReference>
<dbReference type="EMBL" id="JBJIAA010000022">
    <property type="protein sequence ID" value="MFL0252901.1"/>
    <property type="molecule type" value="Genomic_DNA"/>
</dbReference>
<proteinExistence type="predicted"/>
<evidence type="ECO:0000313" key="2">
    <source>
        <dbReference type="Proteomes" id="UP001623592"/>
    </source>
</evidence>
<dbReference type="RefSeq" id="WP_406789559.1">
    <property type="nucleotide sequence ID" value="NZ_JBJIAA010000022.1"/>
</dbReference>
<keyword evidence="2" id="KW-1185">Reference proteome</keyword>
<evidence type="ECO:0000313" key="1">
    <source>
        <dbReference type="EMBL" id="MFL0252901.1"/>
    </source>
</evidence>